<organism evidence="1">
    <name type="scientific">Oryza nivara</name>
    <name type="common">Indian wild rice</name>
    <name type="synonym">Oryza sativa f. spontanea</name>
    <dbReference type="NCBI Taxonomy" id="4536"/>
    <lineage>
        <taxon>Eukaryota</taxon>
        <taxon>Viridiplantae</taxon>
        <taxon>Streptophyta</taxon>
        <taxon>Embryophyta</taxon>
        <taxon>Tracheophyta</taxon>
        <taxon>Spermatophyta</taxon>
        <taxon>Magnoliopsida</taxon>
        <taxon>Liliopsida</taxon>
        <taxon>Poales</taxon>
        <taxon>Poaceae</taxon>
        <taxon>BOP clade</taxon>
        <taxon>Oryzoideae</taxon>
        <taxon>Oryzeae</taxon>
        <taxon>Oryzinae</taxon>
        <taxon>Oryza</taxon>
    </lineage>
</organism>
<name>A0A0E0IRL5_ORYNI</name>
<sequence>MSPHHWVVSHHGGDDGYCDVDSDNYQRDHKWRGGVGHHQWRDECARPYAYTPLVSSGGNGSGRIPSTRYFKTILMVGKSSVKVTLGISIRTGFTWGSNQSPSVWYFHKTIGEVVRLLGDNDLPGFFEMYATEVSFHLIVTIHEEILDATSYVYETIVVIPLENPTPSVGSWQAATNVGGSA</sequence>
<protein>
    <submittedName>
        <fullName evidence="1">Uncharacterized protein</fullName>
    </submittedName>
</protein>
<dbReference type="EnsemblPlants" id="ONIVA10G08060.1">
    <property type="protein sequence ID" value="ONIVA10G08060.1"/>
    <property type="gene ID" value="ONIVA10G08060"/>
</dbReference>
<reference evidence="1" key="2">
    <citation type="submission" date="2018-04" db="EMBL/GenBank/DDBJ databases">
        <title>OnivRS2 (Oryza nivara Reference Sequence Version 2).</title>
        <authorList>
            <person name="Zhang J."/>
            <person name="Kudrna D."/>
            <person name="Lee S."/>
            <person name="Talag J."/>
            <person name="Rajasekar S."/>
            <person name="Welchert J."/>
            <person name="Hsing Y.-I."/>
            <person name="Wing R.A."/>
        </authorList>
    </citation>
    <scope>NUCLEOTIDE SEQUENCE [LARGE SCALE GENOMIC DNA]</scope>
</reference>
<reference evidence="1" key="1">
    <citation type="submission" date="2015-04" db="UniProtKB">
        <authorList>
            <consortium name="EnsemblPlants"/>
        </authorList>
    </citation>
    <scope>IDENTIFICATION</scope>
    <source>
        <strain evidence="1">SL10</strain>
    </source>
</reference>
<keyword evidence="2" id="KW-1185">Reference proteome</keyword>
<dbReference type="AlphaFoldDB" id="A0A0E0IRL5"/>
<evidence type="ECO:0000313" key="2">
    <source>
        <dbReference type="Proteomes" id="UP000006591"/>
    </source>
</evidence>
<dbReference type="HOGENOM" id="CLU_1491319_0_0_1"/>
<dbReference type="STRING" id="4536.A0A0E0IRL5"/>
<proteinExistence type="predicted"/>
<dbReference type="Proteomes" id="UP000006591">
    <property type="component" value="Chromosome 10"/>
</dbReference>
<accession>A0A0E0IRL5</accession>
<dbReference type="Gramene" id="ONIVA10G08060.1">
    <property type="protein sequence ID" value="ONIVA10G08060.1"/>
    <property type="gene ID" value="ONIVA10G08060"/>
</dbReference>
<evidence type="ECO:0000313" key="1">
    <source>
        <dbReference type="EnsemblPlants" id="ONIVA10G08060.1"/>
    </source>
</evidence>